<dbReference type="Proteomes" id="UP000624325">
    <property type="component" value="Unassembled WGS sequence"/>
</dbReference>
<gene>
    <name evidence="2" type="ORF">Air01nite_06700</name>
</gene>
<comment type="caution">
    <text evidence="2">The sequence shown here is derived from an EMBL/GenBank/DDBJ whole genome shotgun (WGS) entry which is preliminary data.</text>
</comment>
<keyword evidence="3" id="KW-1185">Reference proteome</keyword>
<feature type="region of interest" description="Disordered" evidence="1">
    <location>
        <begin position="18"/>
        <end position="82"/>
    </location>
</feature>
<feature type="compositionally biased region" description="Polar residues" evidence="1">
    <location>
        <begin position="65"/>
        <end position="82"/>
    </location>
</feature>
<reference evidence="2 3" key="1">
    <citation type="submission" date="2021-01" db="EMBL/GenBank/DDBJ databases">
        <title>Whole genome shotgun sequence of Asanoa iriomotensis NBRC 100142.</title>
        <authorList>
            <person name="Komaki H."/>
            <person name="Tamura T."/>
        </authorList>
    </citation>
    <scope>NUCLEOTIDE SEQUENCE [LARGE SCALE GENOMIC DNA]</scope>
    <source>
        <strain evidence="2 3">NBRC 100142</strain>
    </source>
</reference>
<dbReference type="EMBL" id="BONC01000003">
    <property type="protein sequence ID" value="GIF54575.1"/>
    <property type="molecule type" value="Genomic_DNA"/>
</dbReference>
<name>A0ABQ4BVL0_9ACTN</name>
<organism evidence="2 3">
    <name type="scientific">Asanoa iriomotensis</name>
    <dbReference type="NCBI Taxonomy" id="234613"/>
    <lineage>
        <taxon>Bacteria</taxon>
        <taxon>Bacillati</taxon>
        <taxon>Actinomycetota</taxon>
        <taxon>Actinomycetes</taxon>
        <taxon>Micromonosporales</taxon>
        <taxon>Micromonosporaceae</taxon>
        <taxon>Asanoa</taxon>
    </lineage>
</organism>
<evidence type="ECO:0000313" key="3">
    <source>
        <dbReference type="Proteomes" id="UP000624325"/>
    </source>
</evidence>
<evidence type="ECO:0000256" key="1">
    <source>
        <dbReference type="SAM" id="MobiDB-lite"/>
    </source>
</evidence>
<proteinExistence type="predicted"/>
<protein>
    <submittedName>
        <fullName evidence="2">Uncharacterized protein</fullName>
    </submittedName>
</protein>
<accession>A0ABQ4BVL0</accession>
<evidence type="ECO:0000313" key="2">
    <source>
        <dbReference type="EMBL" id="GIF54575.1"/>
    </source>
</evidence>
<sequence>MLLLHGYQCASGVLTPTSAAQPQVVAEESEATHGHADAVGSCAAQAKAAAGSPTPQLAARGESAQAGTRTDQSGQLRSSPGGSLSLAQLCVLRT</sequence>